<dbReference type="RefSeq" id="WP_157387352.1">
    <property type="nucleotide sequence ID" value="NZ_WRPP01000002.1"/>
</dbReference>
<dbReference type="GO" id="GO:0005506">
    <property type="term" value="F:iron ion binding"/>
    <property type="evidence" value="ECO:0007669"/>
    <property type="project" value="InterPro"/>
</dbReference>
<evidence type="ECO:0000256" key="1">
    <source>
        <dbReference type="ARBA" id="ARBA00010617"/>
    </source>
</evidence>
<dbReference type="PANTHER" id="PTHR46696:SF1">
    <property type="entry name" value="CYTOCHROME P450 YJIB-RELATED"/>
    <property type="match status" value="1"/>
</dbReference>
<accession>A0A7K1UUX5</accession>
<evidence type="ECO:0000313" key="7">
    <source>
        <dbReference type="EMBL" id="MVU77688.1"/>
    </source>
</evidence>
<dbReference type="Gene3D" id="1.10.630.10">
    <property type="entry name" value="Cytochrome P450"/>
    <property type="match status" value="1"/>
</dbReference>
<keyword evidence="5" id="KW-0408">Iron</keyword>
<protein>
    <submittedName>
        <fullName evidence="7">Cytochrome P450</fullName>
    </submittedName>
</protein>
<keyword evidence="8" id="KW-1185">Reference proteome</keyword>
<dbReference type="InterPro" id="IPR017972">
    <property type="entry name" value="Cyt_P450_CS"/>
</dbReference>
<keyword evidence="3" id="KW-0479">Metal-binding</keyword>
<comment type="similarity">
    <text evidence="1">Belongs to the cytochrome P450 family.</text>
</comment>
<evidence type="ECO:0000256" key="3">
    <source>
        <dbReference type="ARBA" id="ARBA00022723"/>
    </source>
</evidence>
<evidence type="ECO:0000256" key="6">
    <source>
        <dbReference type="ARBA" id="ARBA00023033"/>
    </source>
</evidence>
<reference evidence="7 8" key="1">
    <citation type="submission" date="2019-12" db="EMBL/GenBank/DDBJ databases">
        <title>Nocardia sp. nov. ET3-3 isolated from soil.</title>
        <authorList>
            <person name="Kanchanasin P."/>
            <person name="Tanasupawat S."/>
            <person name="Yuki M."/>
            <person name="Kudo T."/>
        </authorList>
    </citation>
    <scope>NUCLEOTIDE SEQUENCE [LARGE SCALE GENOMIC DNA]</scope>
    <source>
        <strain evidence="7 8">ET3-3</strain>
    </source>
</reference>
<dbReference type="GO" id="GO:0016705">
    <property type="term" value="F:oxidoreductase activity, acting on paired donors, with incorporation or reduction of molecular oxygen"/>
    <property type="evidence" value="ECO:0007669"/>
    <property type="project" value="InterPro"/>
</dbReference>
<keyword evidence="6" id="KW-0503">Monooxygenase</keyword>
<dbReference type="InterPro" id="IPR002397">
    <property type="entry name" value="Cyt_P450_B"/>
</dbReference>
<dbReference type="EMBL" id="WRPP01000002">
    <property type="protein sequence ID" value="MVU77688.1"/>
    <property type="molecule type" value="Genomic_DNA"/>
</dbReference>
<dbReference type="PANTHER" id="PTHR46696">
    <property type="entry name" value="P450, PUTATIVE (EUROFUNG)-RELATED"/>
    <property type="match status" value="1"/>
</dbReference>
<evidence type="ECO:0000256" key="2">
    <source>
        <dbReference type="ARBA" id="ARBA00022617"/>
    </source>
</evidence>
<dbReference type="SUPFAM" id="SSF48264">
    <property type="entry name" value="Cytochrome P450"/>
    <property type="match status" value="1"/>
</dbReference>
<proteinExistence type="inferred from homology"/>
<evidence type="ECO:0000256" key="4">
    <source>
        <dbReference type="ARBA" id="ARBA00023002"/>
    </source>
</evidence>
<dbReference type="PROSITE" id="PS00086">
    <property type="entry name" value="CYTOCHROME_P450"/>
    <property type="match status" value="1"/>
</dbReference>
<keyword evidence="2" id="KW-0349">Heme</keyword>
<dbReference type="InterPro" id="IPR036396">
    <property type="entry name" value="Cyt_P450_sf"/>
</dbReference>
<sequence length="386" mass="42179">MAPERCPFTTGIHDVDALHEELRTRGDGVHQAELPDGSPAWVITGYDAVRRLLADPNVSAAKADSTTGYKGNSLPPALDANLLNMDGEHHRRIRKLAAEAFAPPQYPAQEKVILDTVTELVAQLPATGEVDFMDGLCEPLPVRVTGTLLGLSPDQLGDFRAASAPLLRADDSHEPEALRTSMRTLLGLIGNAIAAKRRDPGQDLLSAWIAARDGDDRLTEDELMSLAFITIVGGFENTISLTSAVLDDVVRDHQPQARELLDRPTEFAAFIRTRIRANSPMNYAVRRFPLTDLEINGVQIPRGHTVFASIRSAHLDPAGKTRPALTFGHGRHRCLGATLAELQTIHATRAVLHKYPTLNAPRPRNSYTLRHSWLTHALAELTLTAT</sequence>
<evidence type="ECO:0000313" key="8">
    <source>
        <dbReference type="Proteomes" id="UP000466794"/>
    </source>
</evidence>
<dbReference type="GO" id="GO:0004497">
    <property type="term" value="F:monooxygenase activity"/>
    <property type="evidence" value="ECO:0007669"/>
    <property type="project" value="UniProtKB-KW"/>
</dbReference>
<comment type="caution">
    <text evidence="7">The sequence shown here is derived from an EMBL/GenBank/DDBJ whole genome shotgun (WGS) entry which is preliminary data.</text>
</comment>
<dbReference type="GO" id="GO:0020037">
    <property type="term" value="F:heme binding"/>
    <property type="evidence" value="ECO:0007669"/>
    <property type="project" value="InterPro"/>
</dbReference>
<keyword evidence="4" id="KW-0560">Oxidoreductase</keyword>
<dbReference type="AlphaFoldDB" id="A0A7K1UUX5"/>
<gene>
    <name evidence="7" type="ORF">GPX89_10595</name>
</gene>
<dbReference type="PRINTS" id="PR00359">
    <property type="entry name" value="BP450"/>
</dbReference>
<organism evidence="7 8">
    <name type="scientific">Nocardia terrae</name>
    <dbReference type="NCBI Taxonomy" id="2675851"/>
    <lineage>
        <taxon>Bacteria</taxon>
        <taxon>Bacillati</taxon>
        <taxon>Actinomycetota</taxon>
        <taxon>Actinomycetes</taxon>
        <taxon>Mycobacteriales</taxon>
        <taxon>Nocardiaceae</taxon>
        <taxon>Nocardia</taxon>
    </lineage>
</organism>
<evidence type="ECO:0000256" key="5">
    <source>
        <dbReference type="ARBA" id="ARBA00023004"/>
    </source>
</evidence>
<dbReference type="Proteomes" id="UP000466794">
    <property type="component" value="Unassembled WGS sequence"/>
</dbReference>
<name>A0A7K1UUX5_9NOCA</name>